<feature type="transmembrane region" description="Helical" evidence="1">
    <location>
        <begin position="403"/>
        <end position="425"/>
    </location>
</feature>
<evidence type="ECO:0000259" key="2">
    <source>
        <dbReference type="Pfam" id="PF20153"/>
    </source>
</evidence>
<keyword evidence="4" id="KW-1185">Reference proteome</keyword>
<evidence type="ECO:0000313" key="4">
    <source>
        <dbReference type="Proteomes" id="UP001203297"/>
    </source>
</evidence>
<feature type="transmembrane region" description="Helical" evidence="1">
    <location>
        <begin position="166"/>
        <end position="192"/>
    </location>
</feature>
<dbReference type="InterPro" id="IPR045338">
    <property type="entry name" value="DUF6535"/>
</dbReference>
<comment type="caution">
    <text evidence="3">The sequence shown here is derived from an EMBL/GenBank/DDBJ whole genome shotgun (WGS) entry which is preliminary data.</text>
</comment>
<accession>A0AAD4QJP1</accession>
<sequence>MTESDYNDASEKVWSVYLSEADKEDKALVENWKGDTDGALIFTGLFAVIVAAFTIESYKKLSPDSGVSTVLLLNQLSQQLSALSNGTQISPPLPIYSDSSFRPTSSAIRVNIFWFLSLILSLICALMATLTQQWARHYLELAQGQQETLLSKRAHTRAYLFESMRVYGLSAGVDALMALLHVAVFLFCAGLMESLFSINNTVAWPVFAVICCAAAAYIFLTITPYFIRNRLYRTPFTKIGFVWIIQPLVEGMLKVKIAYSLAVQVRRQTGHMVNSFATVLSILRIMIPIGGLVFLPLQLALVVIFLLVIKVPEEGIDKKALRWTLATVSKDDDIETIIEGIPGFLRSRTSNDAKTIVRDLLDSQQTRSLGYHMNRLIQTCTPEAYHGTTESVRRRRAMISLDTIRVLTWVYFDSFVYGMFGLQIWPSVDSLKCDKDPVIALNAVSTGAIAACAYLRTISINGANDHYHPKELSNLVNVSWLKEEGGGGGLYSPAGCHLLIVKGFIASTLPYLRSRSNKVAATSLRSVWETIPLILDKTPEGEPEGQVRQTFLALWAEVEGVISEEPPDKEGETMMDSESERPIRRLMDMLRPLVERVRALDETR</sequence>
<dbReference type="AlphaFoldDB" id="A0AAD4QJP1"/>
<feature type="transmembrane region" description="Helical" evidence="1">
    <location>
        <begin position="204"/>
        <end position="227"/>
    </location>
</feature>
<keyword evidence="1" id="KW-1133">Transmembrane helix</keyword>
<dbReference type="Pfam" id="PF20153">
    <property type="entry name" value="DUF6535"/>
    <property type="match status" value="1"/>
</dbReference>
<dbReference type="Proteomes" id="UP001203297">
    <property type="component" value="Unassembled WGS sequence"/>
</dbReference>
<proteinExistence type="predicted"/>
<keyword evidence="1" id="KW-0812">Transmembrane</keyword>
<feature type="transmembrane region" description="Helical" evidence="1">
    <location>
        <begin position="112"/>
        <end position="130"/>
    </location>
</feature>
<feature type="transmembrane region" description="Helical" evidence="1">
    <location>
        <begin position="282"/>
        <end position="309"/>
    </location>
</feature>
<evidence type="ECO:0000313" key="3">
    <source>
        <dbReference type="EMBL" id="KAI0292595.1"/>
    </source>
</evidence>
<name>A0AAD4QJP1_9AGAM</name>
<feature type="transmembrane region" description="Helical" evidence="1">
    <location>
        <begin position="38"/>
        <end position="55"/>
    </location>
</feature>
<gene>
    <name evidence="3" type="ORF">B0F90DRAFT_1769332</name>
</gene>
<dbReference type="EMBL" id="WTXG01000117">
    <property type="protein sequence ID" value="KAI0292595.1"/>
    <property type="molecule type" value="Genomic_DNA"/>
</dbReference>
<feature type="transmembrane region" description="Helical" evidence="1">
    <location>
        <begin position="437"/>
        <end position="455"/>
    </location>
</feature>
<evidence type="ECO:0000256" key="1">
    <source>
        <dbReference type="SAM" id="Phobius"/>
    </source>
</evidence>
<feature type="domain" description="DUF6535" evidence="2">
    <location>
        <begin position="14"/>
        <end position="196"/>
    </location>
</feature>
<protein>
    <recommendedName>
        <fullName evidence="2">DUF6535 domain-containing protein</fullName>
    </recommendedName>
</protein>
<organism evidence="3 4">
    <name type="scientific">Multifurca ochricompacta</name>
    <dbReference type="NCBI Taxonomy" id="376703"/>
    <lineage>
        <taxon>Eukaryota</taxon>
        <taxon>Fungi</taxon>
        <taxon>Dikarya</taxon>
        <taxon>Basidiomycota</taxon>
        <taxon>Agaricomycotina</taxon>
        <taxon>Agaricomycetes</taxon>
        <taxon>Russulales</taxon>
        <taxon>Russulaceae</taxon>
        <taxon>Multifurca</taxon>
    </lineage>
</organism>
<reference evidence="3" key="1">
    <citation type="journal article" date="2022" name="New Phytol.">
        <title>Evolutionary transition to the ectomycorrhizal habit in the genomes of a hyperdiverse lineage of mushroom-forming fungi.</title>
        <authorList>
            <person name="Looney B."/>
            <person name="Miyauchi S."/>
            <person name="Morin E."/>
            <person name="Drula E."/>
            <person name="Courty P.E."/>
            <person name="Kohler A."/>
            <person name="Kuo A."/>
            <person name="LaButti K."/>
            <person name="Pangilinan J."/>
            <person name="Lipzen A."/>
            <person name="Riley R."/>
            <person name="Andreopoulos W."/>
            <person name="He G."/>
            <person name="Johnson J."/>
            <person name="Nolan M."/>
            <person name="Tritt A."/>
            <person name="Barry K.W."/>
            <person name="Grigoriev I.V."/>
            <person name="Nagy L.G."/>
            <person name="Hibbett D."/>
            <person name="Henrissat B."/>
            <person name="Matheny P.B."/>
            <person name="Labbe J."/>
            <person name="Martin F.M."/>
        </authorList>
    </citation>
    <scope>NUCLEOTIDE SEQUENCE</scope>
    <source>
        <strain evidence="3">BPL690</strain>
    </source>
</reference>
<keyword evidence="1" id="KW-0472">Membrane</keyword>